<evidence type="ECO:0000313" key="4">
    <source>
        <dbReference type="EMBL" id="PWZ54290.1"/>
    </source>
</evidence>
<protein>
    <submittedName>
        <fullName evidence="4">Uncharacterized protein sll0103</fullName>
    </submittedName>
</protein>
<feature type="domain" description="VWFA" evidence="3">
    <location>
        <begin position="54"/>
        <end position="222"/>
    </location>
</feature>
<sequence>MHAGAQATSVLRGGADRVRLVPHSVDRAPLEANRHLVLLELIDTSSPAERSGLDLVAVLDVSGSMWGDKLDKLKTAMKFVISKLGSMDRLSIVSFSNDAARLCPLRSMTGDTKEEMVKGIVEKKLHAGGGTNMRAGLETGLRVLAGRQLSSGRVASIILMSDGQDSLHEPRAVDTSGVAVYTFGFGADQDAEVLAAIAGKSNGGTFYDVKDGENLSVHFSALLAGLLSVVVQDLELTVCDQPGHSKIEPGAVDAGSYGKKETDDRDGGRSVTVRFGDLYSGEVRKVMVDLLLPAVHGEYRATILLAKCTYRSAVAGAMDPEVKVERIRRDQIKVLEEASKTKDTESARAKLVEADAALDKEIMEGSRLKQQQPHHHHLLDMLKAELAKLIQLTKTTWKELLAALLASKRSHDTQRFASRGDVELDLFKPRRMDEYVEQAQAFEEDPSRPPPSVEDEVRPAPEPEPEPEPEPRPTWMAWSGSRDYDERRSSGFWAWAAVLVCTALATAVLLAGAAVLAVYLLCRPRMPYLAVTDARLERLQYAQDGAIDYLQVSLTVVAVNNNSKADASFPAVDLALGFNGADDVALLRAAPFVVPRESSLPLQYDVVSVGRPLDAAGMQAMDEALKAGVVPFDLFGKARTRWKVGVFVRLRFWTRISCRLRFYFPGNGTVVPTDRDKCHSRSP</sequence>
<evidence type="ECO:0000259" key="3">
    <source>
        <dbReference type="PROSITE" id="PS50234"/>
    </source>
</evidence>
<gene>
    <name evidence="4" type="primary">sll0103_1</name>
    <name evidence="4" type="ORF">Zm00014a_014858</name>
</gene>
<comment type="caution">
    <text evidence="4">The sequence shown here is derived from an EMBL/GenBank/DDBJ whole genome shotgun (WGS) entry which is preliminary data.</text>
</comment>
<dbReference type="SMART" id="SM00327">
    <property type="entry name" value="VWA"/>
    <property type="match status" value="1"/>
</dbReference>
<dbReference type="EMBL" id="NCVQ01000001">
    <property type="protein sequence ID" value="PWZ54290.1"/>
    <property type="molecule type" value="Genomic_DNA"/>
</dbReference>
<dbReference type="AlphaFoldDB" id="A0A317Y6F8"/>
<feature type="region of interest" description="Disordered" evidence="1">
    <location>
        <begin position="439"/>
        <end position="476"/>
    </location>
</feature>
<keyword evidence="2" id="KW-1133">Transmembrane helix</keyword>
<dbReference type="InterPro" id="IPR051266">
    <property type="entry name" value="CLCR"/>
</dbReference>
<name>A0A317Y6F8_MAIZE</name>
<dbReference type="SUPFAM" id="SSF53300">
    <property type="entry name" value="vWA-like"/>
    <property type="match status" value="1"/>
</dbReference>
<dbReference type="Pfam" id="PF00092">
    <property type="entry name" value="VWA"/>
    <property type="match status" value="1"/>
</dbReference>
<dbReference type="PANTHER" id="PTHR10579">
    <property type="entry name" value="CALCIUM-ACTIVATED CHLORIDE CHANNEL REGULATOR"/>
    <property type="match status" value="1"/>
</dbReference>
<dbReference type="PANTHER" id="PTHR10579:SF129">
    <property type="entry name" value="OS01G0640200 PROTEIN"/>
    <property type="match status" value="1"/>
</dbReference>
<evidence type="ECO:0000256" key="2">
    <source>
        <dbReference type="SAM" id="Phobius"/>
    </source>
</evidence>
<feature type="compositionally biased region" description="Basic and acidic residues" evidence="1">
    <location>
        <begin position="258"/>
        <end position="268"/>
    </location>
</feature>
<keyword evidence="2" id="KW-0472">Membrane</keyword>
<dbReference type="PROSITE" id="PS50234">
    <property type="entry name" value="VWFA"/>
    <property type="match status" value="1"/>
</dbReference>
<proteinExistence type="predicted"/>
<dbReference type="InterPro" id="IPR002035">
    <property type="entry name" value="VWF_A"/>
</dbReference>
<dbReference type="Proteomes" id="UP000251960">
    <property type="component" value="Chromosome 1"/>
</dbReference>
<dbReference type="InterPro" id="IPR036465">
    <property type="entry name" value="vWFA_dom_sf"/>
</dbReference>
<evidence type="ECO:0000256" key="1">
    <source>
        <dbReference type="SAM" id="MobiDB-lite"/>
    </source>
</evidence>
<dbReference type="Gene3D" id="3.40.50.410">
    <property type="entry name" value="von Willebrand factor, type A domain"/>
    <property type="match status" value="1"/>
</dbReference>
<feature type="transmembrane region" description="Helical" evidence="2">
    <location>
        <begin position="492"/>
        <end position="521"/>
    </location>
</feature>
<feature type="region of interest" description="Disordered" evidence="1">
    <location>
        <begin position="249"/>
        <end position="268"/>
    </location>
</feature>
<organism evidence="4">
    <name type="scientific">Zea mays</name>
    <name type="common">Maize</name>
    <dbReference type="NCBI Taxonomy" id="4577"/>
    <lineage>
        <taxon>Eukaryota</taxon>
        <taxon>Viridiplantae</taxon>
        <taxon>Streptophyta</taxon>
        <taxon>Embryophyta</taxon>
        <taxon>Tracheophyta</taxon>
        <taxon>Spermatophyta</taxon>
        <taxon>Magnoliopsida</taxon>
        <taxon>Liliopsida</taxon>
        <taxon>Poales</taxon>
        <taxon>Poaceae</taxon>
        <taxon>PACMAD clade</taxon>
        <taxon>Panicoideae</taxon>
        <taxon>Andropogonodae</taxon>
        <taxon>Andropogoneae</taxon>
        <taxon>Tripsacinae</taxon>
        <taxon>Zea</taxon>
    </lineage>
</organism>
<keyword evidence="2" id="KW-0812">Transmembrane</keyword>
<accession>A0A317Y6F8</accession>
<reference evidence="4" key="1">
    <citation type="journal article" date="2018" name="Nat. Genet.">
        <title>Extensive intraspecific gene order and gene structural variations between Mo17 and other maize genomes.</title>
        <authorList>
            <person name="Sun S."/>
            <person name="Zhou Y."/>
            <person name="Chen J."/>
            <person name="Shi J."/>
            <person name="Zhao H."/>
            <person name="Zhao H."/>
            <person name="Song W."/>
            <person name="Zhang M."/>
            <person name="Cui Y."/>
            <person name="Dong X."/>
            <person name="Liu H."/>
            <person name="Ma X."/>
            <person name="Jiao Y."/>
            <person name="Wang B."/>
            <person name="Wei X."/>
            <person name="Stein J.C."/>
            <person name="Glaubitz J.C."/>
            <person name="Lu F."/>
            <person name="Yu G."/>
            <person name="Liang C."/>
            <person name="Fengler K."/>
            <person name="Li B."/>
            <person name="Rafalski A."/>
            <person name="Schnable P.S."/>
            <person name="Ware D.H."/>
            <person name="Buckler E.S."/>
            <person name="Lai J."/>
        </authorList>
    </citation>
    <scope>NUCLEOTIDE SEQUENCE [LARGE SCALE GENOMIC DNA]</scope>
    <source>
        <tissue evidence="4">Seedling</tissue>
    </source>
</reference>
<dbReference type="ExpressionAtlas" id="A0A317Y6F8">
    <property type="expression patterns" value="baseline and differential"/>
</dbReference>